<dbReference type="PANTHER" id="PTHR24078">
    <property type="entry name" value="DNAJ HOMOLOG SUBFAMILY C MEMBER"/>
    <property type="match status" value="1"/>
</dbReference>
<dbReference type="InterPro" id="IPR051339">
    <property type="entry name" value="DnaJ_subfamily_B"/>
</dbReference>
<comment type="caution">
    <text evidence="3">The sequence shown here is derived from an EMBL/GenBank/DDBJ whole genome shotgun (WGS) entry which is preliminary data.</text>
</comment>
<dbReference type="SUPFAM" id="SSF46565">
    <property type="entry name" value="Chaperone J-domain"/>
    <property type="match status" value="1"/>
</dbReference>
<dbReference type="PRINTS" id="PR00625">
    <property type="entry name" value="JDOMAIN"/>
</dbReference>
<keyword evidence="1" id="KW-0143">Chaperone</keyword>
<dbReference type="Pfam" id="PF00226">
    <property type="entry name" value="DnaJ"/>
    <property type="match status" value="1"/>
</dbReference>
<keyword evidence="4" id="KW-1185">Reference proteome</keyword>
<dbReference type="Proteomes" id="UP001648503">
    <property type="component" value="Unassembled WGS sequence"/>
</dbReference>
<dbReference type="EMBL" id="JAFCIX010000495">
    <property type="protein sequence ID" value="KAH6588693.1"/>
    <property type="molecule type" value="Genomic_DNA"/>
</dbReference>
<dbReference type="Gene3D" id="1.10.287.110">
    <property type="entry name" value="DnaJ domain"/>
    <property type="match status" value="1"/>
</dbReference>
<evidence type="ECO:0000313" key="4">
    <source>
        <dbReference type="Proteomes" id="UP001648503"/>
    </source>
</evidence>
<gene>
    <name evidence="3" type="ORF">BASA50_010564</name>
</gene>
<evidence type="ECO:0000313" key="3">
    <source>
        <dbReference type="EMBL" id="KAH6588693.1"/>
    </source>
</evidence>
<dbReference type="SUPFAM" id="SSF49493">
    <property type="entry name" value="HSP40/DnaJ peptide-binding domain"/>
    <property type="match status" value="2"/>
</dbReference>
<evidence type="ECO:0000256" key="1">
    <source>
        <dbReference type="ARBA" id="ARBA00023186"/>
    </source>
</evidence>
<dbReference type="Gene3D" id="2.60.260.20">
    <property type="entry name" value="Urease metallochaperone UreE, N-terminal domain"/>
    <property type="match status" value="2"/>
</dbReference>
<accession>A0ABQ8F1A5</accession>
<feature type="domain" description="J" evidence="2">
    <location>
        <begin position="4"/>
        <end position="68"/>
    </location>
</feature>
<dbReference type="PANTHER" id="PTHR24078:SF553">
    <property type="entry name" value="DNAJ HOMOLOG SUBFAMILY B MEMBER 5"/>
    <property type="match status" value="1"/>
</dbReference>
<dbReference type="InterPro" id="IPR036869">
    <property type="entry name" value="J_dom_sf"/>
</dbReference>
<dbReference type="InterPro" id="IPR001623">
    <property type="entry name" value="DnaJ_domain"/>
</dbReference>
<dbReference type="CDD" id="cd10747">
    <property type="entry name" value="DnaJ_C"/>
    <property type="match status" value="1"/>
</dbReference>
<protein>
    <recommendedName>
        <fullName evidence="2">J domain-containing protein</fullName>
    </recommendedName>
</protein>
<dbReference type="InterPro" id="IPR002939">
    <property type="entry name" value="DnaJ_C"/>
</dbReference>
<dbReference type="InterPro" id="IPR008971">
    <property type="entry name" value="HSP40/DnaJ_pept-bd"/>
</dbReference>
<sequence>MVVDFYRVLEIDRAADEHGIKRAYRKMALKLHPERNPALEAKERFGKVAEAYHVLCDAKRKAIYDQYGLEGLKKGVPSKFSFDGYEGGYEFPGNAEEIFSQFFGGKNPFSDFFAHQGVPDKTVFGPKFGGLYGMNQGPRNHTIKKDQPVEIELILTLEDIYLGCIKKIKISRKVLNDDGVTTTPRDKLLTVEVSRGWKIGTRVIFSKEGDQGPHRIPADMVFIVKEQAHQRFSRVGDDLVYCVDIPLVKALTGWSLDILTLDGRLLKIPVNNTVTPDQVIRIPNEGMPIYKSPSKHGDLLIKFKTVFPKTLTNTQKMLLKQAFFSS</sequence>
<proteinExistence type="predicted"/>
<dbReference type="PROSITE" id="PS50076">
    <property type="entry name" value="DNAJ_2"/>
    <property type="match status" value="1"/>
</dbReference>
<dbReference type="CDD" id="cd06257">
    <property type="entry name" value="DnaJ"/>
    <property type="match status" value="1"/>
</dbReference>
<reference evidence="3 4" key="1">
    <citation type="submission" date="2021-02" db="EMBL/GenBank/DDBJ databases">
        <title>Variation within the Batrachochytrium salamandrivorans European outbreak.</title>
        <authorList>
            <person name="Kelly M."/>
            <person name="Pasmans F."/>
            <person name="Shea T.P."/>
            <person name="Munoz J.F."/>
            <person name="Carranza S."/>
            <person name="Cuomo C.A."/>
            <person name="Martel A."/>
        </authorList>
    </citation>
    <scope>NUCLEOTIDE SEQUENCE [LARGE SCALE GENOMIC DNA]</scope>
    <source>
        <strain evidence="3 4">AMFP18/2</strain>
    </source>
</reference>
<dbReference type="SMART" id="SM00271">
    <property type="entry name" value="DnaJ"/>
    <property type="match status" value="1"/>
</dbReference>
<dbReference type="Pfam" id="PF01556">
    <property type="entry name" value="DnaJ_C"/>
    <property type="match status" value="1"/>
</dbReference>
<organism evidence="3 4">
    <name type="scientific">Batrachochytrium salamandrivorans</name>
    <dbReference type="NCBI Taxonomy" id="1357716"/>
    <lineage>
        <taxon>Eukaryota</taxon>
        <taxon>Fungi</taxon>
        <taxon>Fungi incertae sedis</taxon>
        <taxon>Chytridiomycota</taxon>
        <taxon>Chytridiomycota incertae sedis</taxon>
        <taxon>Chytridiomycetes</taxon>
        <taxon>Rhizophydiales</taxon>
        <taxon>Rhizophydiales incertae sedis</taxon>
        <taxon>Batrachochytrium</taxon>
    </lineage>
</organism>
<evidence type="ECO:0000259" key="2">
    <source>
        <dbReference type="PROSITE" id="PS50076"/>
    </source>
</evidence>
<name>A0ABQ8F1A5_9FUNG</name>